<gene>
    <name evidence="2" type="ORF">B1199_16185</name>
</gene>
<feature type="domain" description="Transposase IS200-like" evidence="1">
    <location>
        <begin position="17"/>
        <end position="74"/>
    </location>
</feature>
<comment type="caution">
    <text evidence="2">The sequence shown here is derived from an EMBL/GenBank/DDBJ whole genome shotgun (WGS) entry which is preliminary data.</text>
</comment>
<dbReference type="InterPro" id="IPR002686">
    <property type="entry name" value="Transposase_17"/>
</dbReference>
<name>A0A244CMS9_PSEDV</name>
<protein>
    <recommendedName>
        <fullName evidence="1">Transposase IS200-like domain-containing protein</fullName>
    </recommendedName>
</protein>
<evidence type="ECO:0000313" key="3">
    <source>
        <dbReference type="Proteomes" id="UP000194841"/>
    </source>
</evidence>
<dbReference type="GO" id="GO:0003677">
    <property type="term" value="F:DNA binding"/>
    <property type="evidence" value="ECO:0007669"/>
    <property type="project" value="InterPro"/>
</dbReference>
<dbReference type="EMBL" id="MWPV01000005">
    <property type="protein sequence ID" value="OUL56904.1"/>
    <property type="molecule type" value="Genomic_DNA"/>
</dbReference>
<evidence type="ECO:0000259" key="1">
    <source>
        <dbReference type="Pfam" id="PF01797"/>
    </source>
</evidence>
<dbReference type="AlphaFoldDB" id="A0A244CMS9"/>
<reference evidence="2 3" key="1">
    <citation type="submission" date="2017-02" db="EMBL/GenBank/DDBJ databases">
        <title>Pseudoalteromonas ulvae TC14 Genome.</title>
        <authorList>
            <person name="Molmeret M."/>
        </authorList>
    </citation>
    <scope>NUCLEOTIDE SEQUENCE [LARGE SCALE GENOMIC DNA]</scope>
    <source>
        <strain evidence="2">TC14</strain>
    </source>
</reference>
<dbReference type="OrthoDB" id="9794403at2"/>
<organism evidence="2 3">
    <name type="scientific">Pseudoalteromonas ulvae</name>
    <dbReference type="NCBI Taxonomy" id="107327"/>
    <lineage>
        <taxon>Bacteria</taxon>
        <taxon>Pseudomonadati</taxon>
        <taxon>Pseudomonadota</taxon>
        <taxon>Gammaproteobacteria</taxon>
        <taxon>Alteromonadales</taxon>
        <taxon>Pseudoalteromonadaceae</taxon>
        <taxon>Pseudoalteromonas</taxon>
    </lineage>
</organism>
<sequence length="77" mass="9063">MFKTANLRKGRLSQPWAYYAITINTENRTPFFTNLYINQILANCLQQMVRDKTINLIAFTIMPDHLHMIFQLGDKLT</sequence>
<keyword evidence="3" id="KW-1185">Reference proteome</keyword>
<dbReference type="Proteomes" id="UP000194841">
    <property type="component" value="Unassembled WGS sequence"/>
</dbReference>
<dbReference type="Pfam" id="PF01797">
    <property type="entry name" value="Y1_Tnp"/>
    <property type="match status" value="1"/>
</dbReference>
<dbReference type="InterPro" id="IPR036515">
    <property type="entry name" value="Transposase_17_sf"/>
</dbReference>
<evidence type="ECO:0000313" key="2">
    <source>
        <dbReference type="EMBL" id="OUL56904.1"/>
    </source>
</evidence>
<proteinExistence type="predicted"/>
<dbReference type="RefSeq" id="WP_086745160.1">
    <property type="nucleotide sequence ID" value="NZ_MWPV01000005.1"/>
</dbReference>
<dbReference type="GO" id="GO:0006313">
    <property type="term" value="P:DNA transposition"/>
    <property type="evidence" value="ECO:0007669"/>
    <property type="project" value="InterPro"/>
</dbReference>
<dbReference type="Gene3D" id="3.30.70.1290">
    <property type="entry name" value="Transposase IS200-like"/>
    <property type="match status" value="1"/>
</dbReference>
<accession>A0A244CMS9</accession>
<dbReference type="GO" id="GO:0004803">
    <property type="term" value="F:transposase activity"/>
    <property type="evidence" value="ECO:0007669"/>
    <property type="project" value="InterPro"/>
</dbReference>
<dbReference type="SUPFAM" id="SSF143422">
    <property type="entry name" value="Transposase IS200-like"/>
    <property type="match status" value="1"/>
</dbReference>